<dbReference type="InterPro" id="IPR007569">
    <property type="entry name" value="DUF559"/>
</dbReference>
<dbReference type="Gene3D" id="3.40.960.10">
    <property type="entry name" value="VSR Endonuclease"/>
    <property type="match status" value="1"/>
</dbReference>
<reference evidence="2 3" key="1">
    <citation type="submission" date="2022-06" db="EMBL/GenBank/DDBJ databases">
        <title>Isolation of gut microbiota from human fecal samples.</title>
        <authorList>
            <person name="Pamer E.G."/>
            <person name="Barat B."/>
            <person name="Waligurski E."/>
            <person name="Medina S."/>
            <person name="Paddock L."/>
            <person name="Mostad J."/>
        </authorList>
    </citation>
    <scope>NUCLEOTIDE SEQUENCE [LARGE SCALE GENOMIC DNA]</scope>
    <source>
        <strain evidence="2 3">DFI.9.90</strain>
    </source>
</reference>
<dbReference type="PANTHER" id="PTHR38590:SF1">
    <property type="entry name" value="BLL0828 PROTEIN"/>
    <property type="match status" value="1"/>
</dbReference>
<comment type="caution">
    <text evidence="2">The sequence shown here is derived from an EMBL/GenBank/DDBJ whole genome shotgun (WGS) entry which is preliminary data.</text>
</comment>
<sequence length="131" mass="15567">MSLRYKKDIIPLAKRLRRNMTPEERRLWYEFLSRYPAKFQRQKTIDRYIADFYCFSAALVVEVDGGQHYTDEGEEYDRLRSECFHKLGLAVLRFSNFDVKRCFNEVCIAIDKAVTARVEGDLPEPEGFLRE</sequence>
<gene>
    <name evidence="2" type="ORF">NE630_12850</name>
</gene>
<proteinExistence type="predicted"/>
<dbReference type="EMBL" id="JANFYT010000033">
    <property type="protein sequence ID" value="MCQ4815320.1"/>
    <property type="molecule type" value="Genomic_DNA"/>
</dbReference>
<organism evidence="2 3">
    <name type="scientific">Cloacibacillus evryensis</name>
    <dbReference type="NCBI Taxonomy" id="508460"/>
    <lineage>
        <taxon>Bacteria</taxon>
        <taxon>Thermotogati</taxon>
        <taxon>Synergistota</taxon>
        <taxon>Synergistia</taxon>
        <taxon>Synergistales</taxon>
        <taxon>Synergistaceae</taxon>
        <taxon>Cloacibacillus</taxon>
    </lineage>
</organism>
<dbReference type="RefSeq" id="WP_008709828.1">
    <property type="nucleotide sequence ID" value="NZ_CABKQM010000004.1"/>
</dbReference>
<dbReference type="CDD" id="cd01038">
    <property type="entry name" value="Endonuclease_DUF559"/>
    <property type="match status" value="1"/>
</dbReference>
<dbReference type="InterPro" id="IPR011335">
    <property type="entry name" value="Restrct_endonuc-II-like"/>
</dbReference>
<protein>
    <submittedName>
        <fullName evidence="2">Endonuclease domain-containing protein</fullName>
    </submittedName>
</protein>
<dbReference type="Pfam" id="PF04480">
    <property type="entry name" value="DUF559"/>
    <property type="match status" value="1"/>
</dbReference>
<evidence type="ECO:0000259" key="1">
    <source>
        <dbReference type="Pfam" id="PF04480"/>
    </source>
</evidence>
<dbReference type="Proteomes" id="UP001205919">
    <property type="component" value="Unassembled WGS sequence"/>
</dbReference>
<keyword evidence="2" id="KW-0255">Endonuclease</keyword>
<dbReference type="GO" id="GO:0004519">
    <property type="term" value="F:endonuclease activity"/>
    <property type="evidence" value="ECO:0007669"/>
    <property type="project" value="UniProtKB-KW"/>
</dbReference>
<keyword evidence="3" id="KW-1185">Reference proteome</keyword>
<dbReference type="AlphaFoldDB" id="A0AAW5K844"/>
<keyword evidence="2" id="KW-0378">Hydrolase</keyword>
<evidence type="ECO:0000313" key="2">
    <source>
        <dbReference type="EMBL" id="MCQ4815320.1"/>
    </source>
</evidence>
<dbReference type="InterPro" id="IPR047216">
    <property type="entry name" value="Endonuclease_DUF559_bact"/>
</dbReference>
<evidence type="ECO:0000313" key="3">
    <source>
        <dbReference type="Proteomes" id="UP001205919"/>
    </source>
</evidence>
<feature type="domain" description="DUF559" evidence="1">
    <location>
        <begin position="12"/>
        <end position="113"/>
    </location>
</feature>
<name>A0AAW5K844_9BACT</name>
<dbReference type="PANTHER" id="PTHR38590">
    <property type="entry name" value="BLL0828 PROTEIN"/>
    <property type="match status" value="1"/>
</dbReference>
<dbReference type="SUPFAM" id="SSF52980">
    <property type="entry name" value="Restriction endonuclease-like"/>
    <property type="match status" value="1"/>
</dbReference>
<accession>A0AAW5K844</accession>
<keyword evidence="2" id="KW-0540">Nuclease</keyword>